<sequence length="210" mass="24270">MKKQPPKDIFDIKFPKQKLNIAKKEKIISNIQSAQPINQSSIDLHQSVILPWLSKFALLIIVIGLGVFTYGQIFSKEHQNAGNIDFYSIQLPEAILIKEDNHGSHLFYKDEQIVGGLQEITNDEKQKILFQSGVFENDILKDFEEPTQRIIIHVKQMGIIQTIHYFIQPAGEKIIYDLYFHANTPGYFGAEDFIQEKDRIHEIAKTFQLK</sequence>
<dbReference type="EMBL" id="JAKTTI010000055">
    <property type="protein sequence ID" value="MCH1627800.1"/>
    <property type="molecule type" value="Genomic_DNA"/>
</dbReference>
<evidence type="ECO:0000313" key="3">
    <source>
        <dbReference type="Proteomes" id="UP001431131"/>
    </source>
</evidence>
<dbReference type="AlphaFoldDB" id="A0AAW5E988"/>
<dbReference type="Proteomes" id="UP001431131">
    <property type="component" value="Unassembled WGS sequence"/>
</dbReference>
<evidence type="ECO:0000256" key="1">
    <source>
        <dbReference type="SAM" id="Phobius"/>
    </source>
</evidence>
<keyword evidence="1" id="KW-0812">Transmembrane</keyword>
<organism evidence="2 3">
    <name type="scientific">Fredinandcohnia quinoae</name>
    <dbReference type="NCBI Taxonomy" id="2918902"/>
    <lineage>
        <taxon>Bacteria</taxon>
        <taxon>Bacillati</taxon>
        <taxon>Bacillota</taxon>
        <taxon>Bacilli</taxon>
        <taxon>Bacillales</taxon>
        <taxon>Bacillaceae</taxon>
        <taxon>Fredinandcohnia</taxon>
    </lineage>
</organism>
<keyword evidence="1" id="KW-1133">Transmembrane helix</keyword>
<comment type="caution">
    <text evidence="2">The sequence shown here is derived from an EMBL/GenBank/DDBJ whole genome shotgun (WGS) entry which is preliminary data.</text>
</comment>
<accession>A0AAW5E988</accession>
<feature type="transmembrane region" description="Helical" evidence="1">
    <location>
        <begin position="49"/>
        <end position="70"/>
    </location>
</feature>
<dbReference type="RefSeq" id="WP_240257718.1">
    <property type="nucleotide sequence ID" value="NZ_JAKTTI010000055.1"/>
</dbReference>
<protein>
    <submittedName>
        <fullName evidence="2">Uncharacterized protein</fullName>
    </submittedName>
</protein>
<evidence type="ECO:0000313" key="2">
    <source>
        <dbReference type="EMBL" id="MCH1627800.1"/>
    </source>
</evidence>
<name>A0AAW5E988_9BACI</name>
<proteinExistence type="predicted"/>
<gene>
    <name evidence="2" type="ORF">MJG50_20910</name>
</gene>
<reference evidence="2" key="1">
    <citation type="submission" date="2022-02" db="EMBL/GenBank/DDBJ databases">
        <title>Fredinandcohnia quinoae sp. nov. isolated from Chenopodium quinoa seeds.</title>
        <authorList>
            <person name="Saati-Santamaria Z."/>
            <person name="Flores-Felix J.D."/>
            <person name="Igual J.M."/>
            <person name="Velazquez E."/>
            <person name="Garcia-Fraile P."/>
            <person name="Martinez-Molina E."/>
        </authorList>
    </citation>
    <scope>NUCLEOTIDE SEQUENCE</scope>
    <source>
        <strain evidence="2">SECRCQ15</strain>
    </source>
</reference>
<keyword evidence="1" id="KW-0472">Membrane</keyword>
<keyword evidence="3" id="KW-1185">Reference proteome</keyword>